<keyword evidence="3" id="KW-1185">Reference proteome</keyword>
<feature type="transmembrane region" description="Helical" evidence="1">
    <location>
        <begin position="51"/>
        <end position="73"/>
    </location>
</feature>
<feature type="transmembrane region" description="Helical" evidence="1">
    <location>
        <begin position="136"/>
        <end position="154"/>
    </location>
</feature>
<accession>A0A1M5Q381</accession>
<dbReference type="OrthoDB" id="170261at2157"/>
<name>A0A1M5Q381_9EURY</name>
<feature type="transmembrane region" description="Helical" evidence="1">
    <location>
        <begin position="93"/>
        <end position="115"/>
    </location>
</feature>
<reference evidence="2 3" key="1">
    <citation type="submission" date="2016-11" db="EMBL/GenBank/DDBJ databases">
        <authorList>
            <person name="Jaros S."/>
            <person name="Januszkiewicz K."/>
            <person name="Wedrychowicz H."/>
        </authorList>
    </citation>
    <scope>NUCLEOTIDE SEQUENCE [LARGE SCALE GENOMIC DNA]</scope>
    <source>
        <strain evidence="2 3">DSM 9297</strain>
    </source>
</reference>
<feature type="transmembrane region" description="Helical" evidence="1">
    <location>
        <begin position="299"/>
        <end position="317"/>
    </location>
</feature>
<keyword evidence="1" id="KW-0472">Membrane</keyword>
<dbReference type="EMBL" id="FQWV01000004">
    <property type="protein sequence ID" value="SHH08376.1"/>
    <property type="molecule type" value="Genomic_DNA"/>
</dbReference>
<keyword evidence="1" id="KW-1133">Transmembrane helix</keyword>
<dbReference type="AlphaFoldDB" id="A0A1M5Q381"/>
<feature type="transmembrane region" description="Helical" evidence="1">
    <location>
        <begin position="18"/>
        <end position="39"/>
    </location>
</feature>
<evidence type="ECO:0000313" key="2">
    <source>
        <dbReference type="EMBL" id="SHH08376.1"/>
    </source>
</evidence>
<feature type="transmembrane region" description="Helical" evidence="1">
    <location>
        <begin position="275"/>
        <end position="293"/>
    </location>
</feature>
<evidence type="ECO:0000256" key="1">
    <source>
        <dbReference type="SAM" id="Phobius"/>
    </source>
</evidence>
<proteinExistence type="predicted"/>
<organism evidence="2 3">
    <name type="scientific">Halobaculum gomorrense</name>
    <dbReference type="NCBI Taxonomy" id="43928"/>
    <lineage>
        <taxon>Archaea</taxon>
        <taxon>Methanobacteriati</taxon>
        <taxon>Methanobacteriota</taxon>
        <taxon>Stenosarchaea group</taxon>
        <taxon>Halobacteria</taxon>
        <taxon>Halobacteriales</taxon>
        <taxon>Haloferacaceae</taxon>
        <taxon>Halobaculum</taxon>
    </lineage>
</organism>
<sequence>MIALQSAPTPIPDLAPPLVFWALSCVLALVVGAGGSAVARRLSNPVRKYRLLYVGAVLPLGVLAYGLLSILDLGAAVRAVLVGASTGIRPVDVFLAEFLTMGAAGTVALAAYAPTIPGVRAARGIDLGTGRAVARMARWLLGVSAVFALAFTPFRVGVDAGASAVAVAVGLVALVVVMLAASPWVVGALRSTRAPTGDDAARVDRLRDRAGLGADLVGDVRVLDTDDEGTANAYVRGVGPTRRLFVTSTFLDAFDDETGAALLAVQAGRVRSRALARRIGAVVAAAVSLLAAFGPGAATGPLVAVAGGALVGGLWYARRGVLAADDLAAERVGADAVADAFERYAEAHAMEPSRRRVPNPLSATVALGDRIDRLRGRDGGGAAAE</sequence>
<feature type="transmembrane region" description="Helical" evidence="1">
    <location>
        <begin position="160"/>
        <end position="186"/>
    </location>
</feature>
<gene>
    <name evidence="2" type="ORF">SAMN05443636_1722</name>
</gene>
<dbReference type="STRING" id="43928.SAMN05443636_1722"/>
<keyword evidence="1" id="KW-0812">Transmembrane</keyword>
<dbReference type="Proteomes" id="UP000184357">
    <property type="component" value="Unassembled WGS sequence"/>
</dbReference>
<protein>
    <submittedName>
        <fullName evidence="2">STE24 endopeptidase</fullName>
    </submittedName>
</protein>
<evidence type="ECO:0000313" key="3">
    <source>
        <dbReference type="Proteomes" id="UP000184357"/>
    </source>
</evidence>